<organism evidence="1 2">
    <name type="scientific">Meganyctiphanes norvegica</name>
    <name type="common">Northern krill</name>
    <name type="synonym">Thysanopoda norvegica</name>
    <dbReference type="NCBI Taxonomy" id="48144"/>
    <lineage>
        <taxon>Eukaryota</taxon>
        <taxon>Metazoa</taxon>
        <taxon>Ecdysozoa</taxon>
        <taxon>Arthropoda</taxon>
        <taxon>Crustacea</taxon>
        <taxon>Multicrustacea</taxon>
        <taxon>Malacostraca</taxon>
        <taxon>Eumalacostraca</taxon>
        <taxon>Eucarida</taxon>
        <taxon>Euphausiacea</taxon>
        <taxon>Euphausiidae</taxon>
        <taxon>Meganyctiphanes</taxon>
    </lineage>
</organism>
<dbReference type="GO" id="GO:0005634">
    <property type="term" value="C:nucleus"/>
    <property type="evidence" value="ECO:0007669"/>
    <property type="project" value="TreeGrafter"/>
</dbReference>
<evidence type="ECO:0000313" key="2">
    <source>
        <dbReference type="Proteomes" id="UP001497623"/>
    </source>
</evidence>
<dbReference type="InterPro" id="IPR046341">
    <property type="entry name" value="SET_dom_sf"/>
</dbReference>
<dbReference type="SUPFAM" id="SSF82199">
    <property type="entry name" value="SET domain"/>
    <property type="match status" value="1"/>
</dbReference>
<gene>
    <name evidence="1" type="ORF">MNOR_LOCUS15330</name>
</gene>
<evidence type="ECO:0000313" key="1">
    <source>
        <dbReference type="EMBL" id="CAL4095124.1"/>
    </source>
</evidence>
<dbReference type="InterPro" id="IPR011990">
    <property type="entry name" value="TPR-like_helical_dom_sf"/>
</dbReference>
<dbReference type="EMBL" id="CAXKWB010009543">
    <property type="protein sequence ID" value="CAL4095124.1"/>
    <property type="molecule type" value="Genomic_DNA"/>
</dbReference>
<comment type="caution">
    <text evidence="1">The sequence shown here is derived from an EMBL/GenBank/DDBJ whole genome shotgun (WGS) entry which is preliminary data.</text>
</comment>
<dbReference type="Gene3D" id="2.170.270.10">
    <property type="entry name" value="SET domain"/>
    <property type="match status" value="1"/>
</dbReference>
<protein>
    <submittedName>
        <fullName evidence="1">Uncharacterized protein</fullName>
    </submittedName>
</protein>
<reference evidence="1 2" key="1">
    <citation type="submission" date="2024-05" db="EMBL/GenBank/DDBJ databases">
        <authorList>
            <person name="Wallberg A."/>
        </authorList>
    </citation>
    <scope>NUCLEOTIDE SEQUENCE [LARGE SCALE GENOMIC DNA]</scope>
</reference>
<dbReference type="Proteomes" id="UP001497623">
    <property type="component" value="Unassembled WGS sequence"/>
</dbReference>
<dbReference type="Gene3D" id="6.10.140.2220">
    <property type="match status" value="1"/>
</dbReference>
<keyword evidence="2" id="KW-1185">Reference proteome</keyword>
<dbReference type="AlphaFoldDB" id="A0AAV2QT81"/>
<dbReference type="Gene3D" id="1.10.220.160">
    <property type="match status" value="1"/>
</dbReference>
<dbReference type="Gene3D" id="1.25.40.10">
    <property type="entry name" value="Tetratricopeptide repeat domain"/>
    <property type="match status" value="1"/>
</dbReference>
<accession>A0AAV2QT81</accession>
<dbReference type="PANTHER" id="PTHR12197">
    <property type="entry name" value="HISTONE-LYSINE N-METHYLTRANSFERASE SMYD"/>
    <property type="match status" value="1"/>
</dbReference>
<dbReference type="PANTHER" id="PTHR12197:SF251">
    <property type="entry name" value="EG:BACR7C10.4 PROTEIN"/>
    <property type="match status" value="1"/>
</dbReference>
<name>A0AAV2QT81_MEGNR</name>
<sequence>MRNFVGYPYRARLDEIKKKRVKKGQVLFRSKPFCYILEYGCQAQFCENCLVNIKDHSLPLTCKCGRTRYCSENCRQVGQVIHFRECQVFQRRPNFKPKNLTMFMARIIWKLNAGGYEISEKIDEKRSRRFRDLESHIPDIKKDPSRREILINLRHELRQLVGPNMLPSNPELVAIYGRVCINMFALLDDQFDSIGLALYLAPSIMDHSCCPNAFVSFQGKQIVVRSLVDHDNFNWNKVRITYIDQLNLNSSRREQLLKNYYFLCDCPFCKDDHRARMQSSINCGNPACENGIFIDLDVDDDQPLEPCHQCGFSDLSADVRSTYRGVITFTKDTLNGMSESDPCPDMVSDILDMQGELLHPLNAWRAKTLDAFLTAALARSCWTVALRTMRQNQEAVKWYYGSDHPNYGLFLVRMGRAELFMTEHKAAVDHLYMAQDILEVGVGSAHPAMHAEASNLLIRASGEMVADMKRADFKFHLQRDKDMKNKLGSSKTEGTVPEFG</sequence>
<proteinExistence type="predicted"/>
<dbReference type="InterPro" id="IPR050869">
    <property type="entry name" value="H3K4_H4K5_MeTrfase"/>
</dbReference>